<dbReference type="OrthoDB" id="264354at2759"/>
<evidence type="ECO:0000259" key="1">
    <source>
        <dbReference type="PROSITE" id="PS50833"/>
    </source>
</evidence>
<dbReference type="GO" id="GO:0005730">
    <property type="term" value="C:nucleolus"/>
    <property type="evidence" value="ECO:0007669"/>
    <property type="project" value="TreeGrafter"/>
</dbReference>
<dbReference type="PROSITE" id="PS50833">
    <property type="entry name" value="BRIX"/>
    <property type="match status" value="1"/>
</dbReference>
<dbReference type="EMBL" id="ATCN01001019">
    <property type="protein sequence ID" value="EPR78125.1"/>
    <property type="molecule type" value="Genomic_DNA"/>
</dbReference>
<evidence type="ECO:0000313" key="2">
    <source>
        <dbReference type="EMBL" id="EPR78125.1"/>
    </source>
</evidence>
<dbReference type="AlphaFoldDB" id="S7W5R1"/>
<dbReference type="GO" id="GO:0006364">
    <property type="term" value="P:rRNA processing"/>
    <property type="evidence" value="ECO:0007669"/>
    <property type="project" value="InterPro"/>
</dbReference>
<dbReference type="SUPFAM" id="SSF52954">
    <property type="entry name" value="Class II aaRS ABD-related"/>
    <property type="match status" value="1"/>
</dbReference>
<dbReference type="HOGENOM" id="CLU_1563891_0_0_1"/>
<dbReference type="InterPro" id="IPR044281">
    <property type="entry name" value="IMP4/RPF1"/>
</dbReference>
<sequence>MLNFILPDNPSPQTLLLCKDLKAIMNGNDMNIKISEDCKKPFRFILLSGDEKIIFRIIEYKSTSELRRASIKQNNRELVVSNFTSELGNIIVNWFIKIFPITNNNTNEIISLTNSEDYIFLRVNRYKIESKENVILQDIGFHMTLRVERIKLGTQNMKIKFKEKHKILTEK</sequence>
<dbReference type="InterPro" id="IPR007109">
    <property type="entry name" value="Brix"/>
</dbReference>
<dbReference type="Proteomes" id="UP000014978">
    <property type="component" value="Unassembled WGS sequence"/>
</dbReference>
<dbReference type="InParanoid" id="S7W5R1"/>
<accession>S7W5R1</accession>
<organism evidence="2 3">
    <name type="scientific">Spraguea lophii (strain 42_110)</name>
    <name type="common">Microsporidian parasite</name>
    <dbReference type="NCBI Taxonomy" id="1358809"/>
    <lineage>
        <taxon>Eukaryota</taxon>
        <taxon>Fungi</taxon>
        <taxon>Fungi incertae sedis</taxon>
        <taxon>Microsporidia</taxon>
        <taxon>Spragueidae</taxon>
        <taxon>Spraguea</taxon>
    </lineage>
</organism>
<dbReference type="PANTHER" id="PTHR22734">
    <property type="entry name" value="U3 SMALL NUCLEOLAR RIBONUCLEOPROTEIN PROTEIN IMP4"/>
    <property type="match status" value="1"/>
</dbReference>
<evidence type="ECO:0000313" key="3">
    <source>
        <dbReference type="Proteomes" id="UP000014978"/>
    </source>
</evidence>
<dbReference type="VEuPathDB" id="MicrosporidiaDB:SLOPH_161"/>
<protein>
    <submittedName>
        <fullName evidence="2">BRIX domain containing protein</fullName>
    </submittedName>
</protein>
<name>S7W5R1_SPRLO</name>
<comment type="caution">
    <text evidence="2">The sequence shown here is derived from an EMBL/GenBank/DDBJ whole genome shotgun (WGS) entry which is preliminary data.</text>
</comment>
<dbReference type="STRING" id="1358809.S7W5R1"/>
<dbReference type="SMART" id="SM00879">
    <property type="entry name" value="Brix"/>
    <property type="match status" value="1"/>
</dbReference>
<keyword evidence="3" id="KW-1185">Reference proteome</keyword>
<proteinExistence type="predicted"/>
<reference evidence="3" key="1">
    <citation type="journal article" date="2013" name="PLoS Genet.">
        <title>The genome of Spraguea lophii and the basis of host-microsporidian interactions.</title>
        <authorList>
            <person name="Campbell S.E."/>
            <person name="Williams T.A."/>
            <person name="Yousuf A."/>
            <person name="Soanes D.M."/>
            <person name="Paszkiewicz K.H."/>
            <person name="Williams B.A.P."/>
        </authorList>
    </citation>
    <scope>NUCLEOTIDE SEQUENCE [LARGE SCALE GENOMIC DNA]</scope>
    <source>
        <strain evidence="3">42_110</strain>
    </source>
</reference>
<gene>
    <name evidence="2" type="ORF">SLOPH_161</name>
</gene>
<feature type="domain" description="Brix" evidence="1">
    <location>
        <begin position="1"/>
        <end position="156"/>
    </location>
</feature>
<dbReference type="GO" id="GO:0042134">
    <property type="term" value="F:rRNA primary transcript binding"/>
    <property type="evidence" value="ECO:0007669"/>
    <property type="project" value="InterPro"/>
</dbReference>